<dbReference type="OrthoDB" id="5526311at2"/>
<gene>
    <name evidence="9" type="ORF">SAMN05443665_106916</name>
</gene>
<dbReference type="PANTHER" id="PTHR10030">
    <property type="entry name" value="ALPHA-L-FUCOSIDASE"/>
    <property type="match status" value="1"/>
</dbReference>
<dbReference type="PRINTS" id="PR00741">
    <property type="entry name" value="GLHYDRLASE29"/>
</dbReference>
<keyword evidence="5" id="KW-0378">Hydrolase</keyword>
<evidence type="ECO:0000256" key="3">
    <source>
        <dbReference type="ARBA" id="ARBA00012662"/>
    </source>
</evidence>
<evidence type="ECO:0000256" key="2">
    <source>
        <dbReference type="ARBA" id="ARBA00007951"/>
    </source>
</evidence>
<evidence type="ECO:0000256" key="6">
    <source>
        <dbReference type="ARBA" id="ARBA00023295"/>
    </source>
</evidence>
<reference evidence="9 10" key="1">
    <citation type="submission" date="2017-06" db="EMBL/GenBank/DDBJ databases">
        <authorList>
            <person name="Kim H.J."/>
            <person name="Triplett B.A."/>
        </authorList>
    </citation>
    <scope>NUCLEOTIDE SEQUENCE [LARGE SCALE GENOMIC DNA]</scope>
    <source>
        <strain evidence="9 10">DSM 44715</strain>
    </source>
</reference>
<dbReference type="Gene3D" id="3.20.20.80">
    <property type="entry name" value="Glycosidases"/>
    <property type="match status" value="1"/>
</dbReference>
<dbReference type="AlphaFoldDB" id="A0A239P706"/>
<dbReference type="GO" id="GO:0006004">
    <property type="term" value="P:fucose metabolic process"/>
    <property type="evidence" value="ECO:0007669"/>
    <property type="project" value="InterPro"/>
</dbReference>
<protein>
    <recommendedName>
        <fullName evidence="3">alpha-L-fucosidase</fullName>
        <ecNumber evidence="3">3.2.1.51</ecNumber>
    </recommendedName>
</protein>
<dbReference type="Pfam" id="PF01120">
    <property type="entry name" value="Alpha_L_fucos"/>
    <property type="match status" value="1"/>
</dbReference>
<dbReference type="RefSeq" id="WP_089331044.1">
    <property type="nucleotide sequence ID" value="NZ_FZOR01000069.1"/>
</dbReference>
<dbReference type="EMBL" id="FZOR01000069">
    <property type="protein sequence ID" value="SNT62129.1"/>
    <property type="molecule type" value="Genomic_DNA"/>
</dbReference>
<feature type="domain" description="Glycoside hydrolase family 29 N-terminal" evidence="8">
    <location>
        <begin position="13"/>
        <end position="353"/>
    </location>
</feature>
<evidence type="ECO:0000313" key="10">
    <source>
        <dbReference type="Proteomes" id="UP000198318"/>
    </source>
</evidence>
<organism evidence="9 10">
    <name type="scientific">Actinomadura meyerae</name>
    <dbReference type="NCBI Taxonomy" id="240840"/>
    <lineage>
        <taxon>Bacteria</taxon>
        <taxon>Bacillati</taxon>
        <taxon>Actinomycetota</taxon>
        <taxon>Actinomycetes</taxon>
        <taxon>Streptosporangiales</taxon>
        <taxon>Thermomonosporaceae</taxon>
        <taxon>Actinomadura</taxon>
    </lineage>
</organism>
<dbReference type="GO" id="GO:0004560">
    <property type="term" value="F:alpha-L-fucosidase activity"/>
    <property type="evidence" value="ECO:0007669"/>
    <property type="project" value="InterPro"/>
</dbReference>
<evidence type="ECO:0000256" key="1">
    <source>
        <dbReference type="ARBA" id="ARBA00004071"/>
    </source>
</evidence>
<dbReference type="SMART" id="SM00812">
    <property type="entry name" value="Alpha_L_fucos"/>
    <property type="match status" value="1"/>
</dbReference>
<keyword evidence="10" id="KW-1185">Reference proteome</keyword>
<dbReference type="InterPro" id="IPR017853">
    <property type="entry name" value="GH"/>
</dbReference>
<dbReference type="GO" id="GO:0005764">
    <property type="term" value="C:lysosome"/>
    <property type="evidence" value="ECO:0007669"/>
    <property type="project" value="TreeGrafter"/>
</dbReference>
<evidence type="ECO:0000256" key="5">
    <source>
        <dbReference type="ARBA" id="ARBA00022801"/>
    </source>
</evidence>
<dbReference type="Proteomes" id="UP000198318">
    <property type="component" value="Unassembled WGS sequence"/>
</dbReference>
<evidence type="ECO:0000259" key="8">
    <source>
        <dbReference type="Pfam" id="PF01120"/>
    </source>
</evidence>
<dbReference type="PIRSF" id="PIRSF001092">
    <property type="entry name" value="Alpha-L-fucosidase"/>
    <property type="match status" value="1"/>
</dbReference>
<proteinExistence type="inferred from homology"/>
<sequence length="464" mass="51888">MTSTTPPPAGDTSWFTTARFGLFIHWGLFSMTGRDFAHQRETAMAAEDYAARYLPRFDPDLYDPEAWADAAAQAGMKYVVIIAKHHEGFCLWDSRHTDFTAVNTPAGRDLLRPMLDAFRARGLRTGLYYSLIDWHHPDFTVDQIHPQAHGDRAQLNAGRDMNRYREFVRDQVRELLTDYGPIDVFWPDYSYDDAAWEHRSSSPRSKAAFLEAVKTGWTRFDPAVDPGKGAADWDAAGLLELVRELQPHILVNDRMGGDFDIVTPEQAVPGTWPTLGDGTPAVWETCETMYGHWGYTPAMPNLKSPEQLVALLIEIVSKGGNLLLNVGPNGRGEIDPPSVERLASIGRWMRLHGRSIHGCTQAPAELVGSLPPGTLATYNPQAHRLYLHLLHWPTQPLVVPGLGEHVDYAQFLHDGAEVRPPSHPLELLHAPDPDALWLELPIAKPDVTVPVIELFLSGERERAR</sequence>
<keyword evidence="6" id="KW-0326">Glycosidase</keyword>
<accession>A0A239P706</accession>
<dbReference type="InterPro" id="IPR000933">
    <property type="entry name" value="Glyco_hydro_29"/>
</dbReference>
<keyword evidence="4" id="KW-0732">Signal</keyword>
<dbReference type="InterPro" id="IPR016286">
    <property type="entry name" value="FUC_metazoa-typ"/>
</dbReference>
<feature type="site" description="May be important for catalysis" evidence="7">
    <location>
        <position position="286"/>
    </location>
</feature>
<dbReference type="InterPro" id="IPR057739">
    <property type="entry name" value="Glyco_hydro_29_N"/>
</dbReference>
<name>A0A239P706_9ACTN</name>
<evidence type="ECO:0000313" key="9">
    <source>
        <dbReference type="EMBL" id="SNT62129.1"/>
    </source>
</evidence>
<comment type="function">
    <text evidence="1">Alpha-L-fucosidase is responsible for hydrolyzing the alpha-1,6-linked fucose joined to the reducing-end N-acetylglucosamine of the carbohydrate moieties of glycoproteins.</text>
</comment>
<evidence type="ECO:0000256" key="7">
    <source>
        <dbReference type="PIRSR" id="PIRSR001092-1"/>
    </source>
</evidence>
<dbReference type="EC" id="3.2.1.51" evidence="3"/>
<dbReference type="PANTHER" id="PTHR10030:SF37">
    <property type="entry name" value="ALPHA-L-FUCOSIDASE-RELATED"/>
    <property type="match status" value="1"/>
</dbReference>
<dbReference type="SUPFAM" id="SSF51445">
    <property type="entry name" value="(Trans)glycosidases"/>
    <property type="match status" value="1"/>
</dbReference>
<dbReference type="GO" id="GO:0016139">
    <property type="term" value="P:glycoside catabolic process"/>
    <property type="evidence" value="ECO:0007669"/>
    <property type="project" value="TreeGrafter"/>
</dbReference>
<comment type="similarity">
    <text evidence="2">Belongs to the glycosyl hydrolase 29 family.</text>
</comment>
<evidence type="ECO:0000256" key="4">
    <source>
        <dbReference type="ARBA" id="ARBA00022729"/>
    </source>
</evidence>